<feature type="domain" description="HD-GYP" evidence="1">
    <location>
        <begin position="1"/>
        <end position="180"/>
    </location>
</feature>
<reference evidence="2 3" key="1">
    <citation type="submission" date="2020-08" db="EMBL/GenBank/DDBJ databases">
        <title>Genomic Encyclopedia of Type Strains, Phase IV (KMG-IV): sequencing the most valuable type-strain genomes for metagenomic binning, comparative biology and taxonomic classification.</title>
        <authorList>
            <person name="Goeker M."/>
        </authorList>
    </citation>
    <scope>NUCLEOTIDE SEQUENCE [LARGE SCALE GENOMIC DNA]</scope>
    <source>
        <strain evidence="2 3">DSM 27939</strain>
    </source>
</reference>
<evidence type="ECO:0000313" key="3">
    <source>
        <dbReference type="Proteomes" id="UP000552709"/>
    </source>
</evidence>
<dbReference type="InterPro" id="IPR037522">
    <property type="entry name" value="HD_GYP_dom"/>
</dbReference>
<dbReference type="RefSeq" id="WP_229790250.1">
    <property type="nucleotide sequence ID" value="NZ_JACHFL010000022.1"/>
</dbReference>
<dbReference type="InterPro" id="IPR006675">
    <property type="entry name" value="HDIG_dom"/>
</dbReference>
<accession>A0A7W8JZ36</accession>
<dbReference type="InterPro" id="IPR052020">
    <property type="entry name" value="Cyclic_di-GMP/3'3'-cGAMP_PDE"/>
</dbReference>
<dbReference type="NCBIfam" id="TIGR00277">
    <property type="entry name" value="HDIG"/>
    <property type="match status" value="1"/>
</dbReference>
<dbReference type="CDD" id="cd00077">
    <property type="entry name" value="HDc"/>
    <property type="match status" value="1"/>
</dbReference>
<dbReference type="InterPro" id="IPR003607">
    <property type="entry name" value="HD/PDEase_dom"/>
</dbReference>
<dbReference type="GO" id="GO:0016740">
    <property type="term" value="F:transferase activity"/>
    <property type="evidence" value="ECO:0007669"/>
    <property type="project" value="UniProtKB-KW"/>
</dbReference>
<keyword evidence="2" id="KW-0808">Transferase</keyword>
<dbReference type="SUPFAM" id="SSF109604">
    <property type="entry name" value="HD-domain/PDEase-like"/>
    <property type="match status" value="1"/>
</dbReference>
<dbReference type="PANTHER" id="PTHR45228">
    <property type="entry name" value="CYCLIC DI-GMP PHOSPHODIESTERASE TM_0186-RELATED"/>
    <property type="match status" value="1"/>
</dbReference>
<dbReference type="PROSITE" id="PS51832">
    <property type="entry name" value="HD_GYP"/>
    <property type="match status" value="1"/>
</dbReference>
<keyword evidence="3" id="KW-1185">Reference proteome</keyword>
<evidence type="ECO:0000259" key="1">
    <source>
        <dbReference type="PROSITE" id="PS51832"/>
    </source>
</evidence>
<organism evidence="2 3">
    <name type="scientific">Deinococcus humi</name>
    <dbReference type="NCBI Taxonomy" id="662880"/>
    <lineage>
        <taxon>Bacteria</taxon>
        <taxon>Thermotogati</taxon>
        <taxon>Deinococcota</taxon>
        <taxon>Deinococci</taxon>
        <taxon>Deinococcales</taxon>
        <taxon>Deinococcaceae</taxon>
        <taxon>Deinococcus</taxon>
    </lineage>
</organism>
<comment type="caution">
    <text evidence="2">The sequence shown here is derived from an EMBL/GenBank/DDBJ whole genome shotgun (WGS) entry which is preliminary data.</text>
</comment>
<gene>
    <name evidence="2" type="ORF">HNQ08_004950</name>
</gene>
<dbReference type="Proteomes" id="UP000552709">
    <property type="component" value="Unassembled WGS sequence"/>
</dbReference>
<dbReference type="PANTHER" id="PTHR45228:SF8">
    <property type="entry name" value="TWO-COMPONENT RESPONSE REGULATOR-RELATED"/>
    <property type="match status" value="1"/>
</dbReference>
<protein>
    <submittedName>
        <fullName evidence="2">Putative nucleotidyltransferase with HDIG domain</fullName>
    </submittedName>
</protein>
<dbReference type="Pfam" id="PF13487">
    <property type="entry name" value="HD_5"/>
    <property type="match status" value="1"/>
</dbReference>
<dbReference type="AlphaFoldDB" id="A0A7W8JZ36"/>
<dbReference type="SMART" id="SM00471">
    <property type="entry name" value="HDc"/>
    <property type="match status" value="1"/>
</dbReference>
<name>A0A7W8JZ36_9DEIO</name>
<evidence type="ECO:0000313" key="2">
    <source>
        <dbReference type="EMBL" id="MBB5365824.1"/>
    </source>
</evidence>
<dbReference type="Gene3D" id="1.10.3210.10">
    <property type="entry name" value="Hypothetical protein af1432"/>
    <property type="match status" value="1"/>
</dbReference>
<sequence>MRDSETRGHTDRVTALALRLAGALSWSPSHMRALRWGAYLHDIGKLTVPRVVLHKPGPLDAAEWTVMRAHVDAGLRFAAELDGLPDAALRVIGDHHERWDGQGYPAGKVGEEISLEGRLFALCDVYDALTSERPYKVAWTRAAALAEIKAQAGQHFDPVLTRVFVDLFGQGEHEGGWTAQVP</sequence>
<dbReference type="EMBL" id="JACHFL010000022">
    <property type="protein sequence ID" value="MBB5365824.1"/>
    <property type="molecule type" value="Genomic_DNA"/>
</dbReference>
<proteinExistence type="predicted"/>